<gene>
    <name evidence="1" type="ORF">ANN_18435</name>
</gene>
<proteinExistence type="predicted"/>
<dbReference type="Proteomes" id="UP001148838">
    <property type="component" value="Unassembled WGS sequence"/>
</dbReference>
<evidence type="ECO:0008006" key="3">
    <source>
        <dbReference type="Google" id="ProtNLM"/>
    </source>
</evidence>
<comment type="caution">
    <text evidence="1">The sequence shown here is derived from an EMBL/GenBank/DDBJ whole genome shotgun (WGS) entry which is preliminary data.</text>
</comment>
<protein>
    <recommendedName>
        <fullName evidence="3">Reverse transcriptase domain-containing protein</fullName>
    </recommendedName>
</protein>
<dbReference type="EMBL" id="JAJSOF020000023">
    <property type="protein sequence ID" value="KAJ4435816.1"/>
    <property type="molecule type" value="Genomic_DNA"/>
</dbReference>
<accession>A0ABQ8SPZ7</accession>
<reference evidence="1 2" key="1">
    <citation type="journal article" date="2022" name="Allergy">
        <title>Genome assembly and annotation of Periplaneta americana reveal a comprehensive cockroach allergen profile.</title>
        <authorList>
            <person name="Wang L."/>
            <person name="Xiong Q."/>
            <person name="Saelim N."/>
            <person name="Wang L."/>
            <person name="Nong W."/>
            <person name="Wan A.T."/>
            <person name="Shi M."/>
            <person name="Liu X."/>
            <person name="Cao Q."/>
            <person name="Hui J.H.L."/>
            <person name="Sookrung N."/>
            <person name="Leung T.F."/>
            <person name="Tungtrongchitr A."/>
            <person name="Tsui S.K.W."/>
        </authorList>
    </citation>
    <scope>NUCLEOTIDE SEQUENCE [LARGE SCALE GENOMIC DNA]</scope>
    <source>
        <strain evidence="1">PWHHKU_190912</strain>
    </source>
</reference>
<name>A0ABQ8SPZ7_PERAM</name>
<evidence type="ECO:0000313" key="2">
    <source>
        <dbReference type="Proteomes" id="UP001148838"/>
    </source>
</evidence>
<keyword evidence="2" id="KW-1185">Reference proteome</keyword>
<sequence length="114" mass="12654">MIIEKVQCSVKIQKSNGHEFESNNGLRQENGLSCLLFNVALKKAVRDSGIQRQKTIATMSVKLVAYANDVDIIGRSYTAMADTFFALVGSAKRMGLTINEKNTEYNTRICDLTC</sequence>
<evidence type="ECO:0000313" key="1">
    <source>
        <dbReference type="EMBL" id="KAJ4435816.1"/>
    </source>
</evidence>
<organism evidence="1 2">
    <name type="scientific">Periplaneta americana</name>
    <name type="common">American cockroach</name>
    <name type="synonym">Blatta americana</name>
    <dbReference type="NCBI Taxonomy" id="6978"/>
    <lineage>
        <taxon>Eukaryota</taxon>
        <taxon>Metazoa</taxon>
        <taxon>Ecdysozoa</taxon>
        <taxon>Arthropoda</taxon>
        <taxon>Hexapoda</taxon>
        <taxon>Insecta</taxon>
        <taxon>Pterygota</taxon>
        <taxon>Neoptera</taxon>
        <taxon>Polyneoptera</taxon>
        <taxon>Dictyoptera</taxon>
        <taxon>Blattodea</taxon>
        <taxon>Blattoidea</taxon>
        <taxon>Blattidae</taxon>
        <taxon>Blattinae</taxon>
        <taxon>Periplaneta</taxon>
    </lineage>
</organism>